<proteinExistence type="predicted"/>
<dbReference type="EMBL" id="DRMH01000010">
    <property type="protein sequence ID" value="HFC96945.1"/>
    <property type="molecule type" value="Genomic_DNA"/>
</dbReference>
<accession>A0A7C3H396</accession>
<feature type="region of interest" description="Disordered" evidence="1">
    <location>
        <begin position="54"/>
        <end position="79"/>
    </location>
</feature>
<protein>
    <submittedName>
        <fullName evidence="3">Uncharacterized protein</fullName>
    </submittedName>
</protein>
<evidence type="ECO:0000256" key="2">
    <source>
        <dbReference type="SAM" id="Phobius"/>
    </source>
</evidence>
<sequence length="183" mass="20460">MVETITALAFLGFLGSFIWLIIATFKKKPKKTPLIAMIASFAIMIIAVPRPESPAPHQSISPSQKAKQSNASRSSTTPCSKDLIDRVADGLILYYLDHKIYDPVICSRKKINENWFIFCHPPGANIGGLYLVRCEESKNYTIYTVNGKAKTHARRGLPAVPIYEPELQKMVGLGTFEIMKKFK</sequence>
<keyword evidence="2" id="KW-0812">Transmembrane</keyword>
<feature type="compositionally biased region" description="Polar residues" evidence="1">
    <location>
        <begin position="56"/>
        <end position="79"/>
    </location>
</feature>
<evidence type="ECO:0000313" key="3">
    <source>
        <dbReference type="EMBL" id="HFC96945.1"/>
    </source>
</evidence>
<dbReference type="AlphaFoldDB" id="A0A7C3H396"/>
<gene>
    <name evidence="3" type="ORF">ENJ40_00605</name>
</gene>
<reference evidence="3" key="1">
    <citation type="journal article" date="2020" name="mSystems">
        <title>Genome- and Community-Level Interaction Insights into Carbon Utilization and Element Cycling Functions of Hydrothermarchaeota in Hydrothermal Sediment.</title>
        <authorList>
            <person name="Zhou Z."/>
            <person name="Liu Y."/>
            <person name="Xu W."/>
            <person name="Pan J."/>
            <person name="Luo Z.H."/>
            <person name="Li M."/>
        </authorList>
    </citation>
    <scope>NUCLEOTIDE SEQUENCE [LARGE SCALE GENOMIC DNA]</scope>
    <source>
        <strain evidence="3">HyVt-483</strain>
    </source>
</reference>
<evidence type="ECO:0000256" key="1">
    <source>
        <dbReference type="SAM" id="MobiDB-lite"/>
    </source>
</evidence>
<keyword evidence="2" id="KW-1133">Transmembrane helix</keyword>
<name>A0A7C3H396_9BACT</name>
<keyword evidence="2" id="KW-0472">Membrane</keyword>
<feature type="transmembrane region" description="Helical" evidence="2">
    <location>
        <begin position="6"/>
        <end position="25"/>
    </location>
</feature>
<comment type="caution">
    <text evidence="3">The sequence shown here is derived from an EMBL/GenBank/DDBJ whole genome shotgun (WGS) entry which is preliminary data.</text>
</comment>
<dbReference type="Proteomes" id="UP000886043">
    <property type="component" value="Unassembled WGS sequence"/>
</dbReference>
<organism evidence="3">
    <name type="scientific">Thermosulfurimonas dismutans</name>
    <dbReference type="NCBI Taxonomy" id="999894"/>
    <lineage>
        <taxon>Bacteria</taxon>
        <taxon>Pseudomonadati</taxon>
        <taxon>Thermodesulfobacteriota</taxon>
        <taxon>Thermodesulfobacteria</taxon>
        <taxon>Thermodesulfobacteriales</taxon>
        <taxon>Thermodesulfobacteriaceae</taxon>
        <taxon>Thermosulfurimonas</taxon>
    </lineage>
</organism>